<name>A0AAD8EZW1_BIOPF</name>
<evidence type="ECO:0000256" key="3">
    <source>
        <dbReference type="ARBA" id="ARBA00022989"/>
    </source>
</evidence>
<reference evidence="8" key="2">
    <citation type="submission" date="2023-04" db="EMBL/GenBank/DDBJ databases">
        <authorList>
            <person name="Bu L."/>
            <person name="Lu L."/>
            <person name="Laidemitt M.R."/>
            <person name="Zhang S.M."/>
            <person name="Mutuku M."/>
            <person name="Mkoji G."/>
            <person name="Steinauer M."/>
            <person name="Loker E.S."/>
        </authorList>
    </citation>
    <scope>NUCLEOTIDE SEQUENCE</scope>
    <source>
        <strain evidence="8">KasaAsao</strain>
        <tissue evidence="8">Whole Snail</tissue>
    </source>
</reference>
<dbReference type="PANTHER" id="PTHR13439">
    <property type="entry name" value="CT120 PROTEIN"/>
    <property type="match status" value="1"/>
</dbReference>
<accession>A0AAD8EZW1</accession>
<comment type="subcellular location">
    <subcellularLocation>
        <location evidence="1">Membrane</location>
        <topology evidence="1">Multi-pass membrane protein</topology>
    </subcellularLocation>
</comment>
<feature type="transmembrane region" description="Helical" evidence="6">
    <location>
        <begin position="134"/>
        <end position="154"/>
    </location>
</feature>
<dbReference type="PANTHER" id="PTHR13439:SF0">
    <property type="entry name" value="TOPOISOMERASE I DAMAGE AFFECTED PROTEIN 4"/>
    <property type="match status" value="1"/>
</dbReference>
<organism evidence="8 9">
    <name type="scientific">Biomphalaria pfeifferi</name>
    <name type="common">Bloodfluke planorb</name>
    <name type="synonym">Freshwater snail</name>
    <dbReference type="NCBI Taxonomy" id="112525"/>
    <lineage>
        <taxon>Eukaryota</taxon>
        <taxon>Metazoa</taxon>
        <taxon>Spiralia</taxon>
        <taxon>Lophotrochozoa</taxon>
        <taxon>Mollusca</taxon>
        <taxon>Gastropoda</taxon>
        <taxon>Heterobranchia</taxon>
        <taxon>Euthyneura</taxon>
        <taxon>Panpulmonata</taxon>
        <taxon>Hygrophila</taxon>
        <taxon>Lymnaeoidea</taxon>
        <taxon>Planorbidae</taxon>
        <taxon>Biomphalaria</taxon>
    </lineage>
</organism>
<evidence type="ECO:0000313" key="8">
    <source>
        <dbReference type="EMBL" id="KAK0045498.1"/>
    </source>
</evidence>
<protein>
    <submittedName>
        <fullName evidence="8">Transmembrane protein 56-B</fullName>
    </submittedName>
</protein>
<dbReference type="PROSITE" id="PS51257">
    <property type="entry name" value="PROKAR_LIPOPROTEIN"/>
    <property type="match status" value="1"/>
</dbReference>
<keyword evidence="4 5" id="KW-0472">Membrane</keyword>
<dbReference type="EMBL" id="JASAOG010000180">
    <property type="protein sequence ID" value="KAK0045498.1"/>
    <property type="molecule type" value="Genomic_DNA"/>
</dbReference>
<sequence length="294" mass="34120">MGRRLDNLYFDTTYYPVAVFSCAFFLYLYRYVSPKLSSKICTKYSLLSDTEQVDWNNRINSTVHSVVVSCMCAYTMINDDEITENPIWWDSPLVRTSCAIVAGYMTSDVIIMTIHYKQIGEVFYVLHHGASIYAYYYVMTYGVLPYFANYRLVAEFSTPFVNQRWFLSQLGYDKANLVFVSNGVAMAVTFFIVRIAVMPSYWHRVYSVYNTPAFNRLGYIQLCLIIPCVILDIINIYWFYKICVGAYKICCMFFEKEKFDVFVDVTAIQCKGQHAALVVKWVVCQHKSSAELCI</sequence>
<evidence type="ECO:0000256" key="5">
    <source>
        <dbReference type="PROSITE-ProRule" id="PRU00205"/>
    </source>
</evidence>
<keyword evidence="9" id="KW-1185">Reference proteome</keyword>
<dbReference type="GO" id="GO:0016020">
    <property type="term" value="C:membrane"/>
    <property type="evidence" value="ECO:0007669"/>
    <property type="project" value="UniProtKB-SubCell"/>
</dbReference>
<evidence type="ECO:0000256" key="2">
    <source>
        <dbReference type="ARBA" id="ARBA00022692"/>
    </source>
</evidence>
<dbReference type="SMART" id="SM00724">
    <property type="entry name" value="TLC"/>
    <property type="match status" value="1"/>
</dbReference>
<dbReference type="InterPro" id="IPR006634">
    <property type="entry name" value="TLC-dom"/>
</dbReference>
<evidence type="ECO:0000256" key="1">
    <source>
        <dbReference type="ARBA" id="ARBA00004141"/>
    </source>
</evidence>
<feature type="transmembrane region" description="Helical" evidence="6">
    <location>
        <begin position="217"/>
        <end position="240"/>
    </location>
</feature>
<dbReference type="PROSITE" id="PS50922">
    <property type="entry name" value="TLC"/>
    <property type="match status" value="1"/>
</dbReference>
<evidence type="ECO:0000256" key="4">
    <source>
        <dbReference type="ARBA" id="ARBA00023136"/>
    </source>
</evidence>
<dbReference type="AlphaFoldDB" id="A0AAD8EZW1"/>
<evidence type="ECO:0000256" key="6">
    <source>
        <dbReference type="SAM" id="Phobius"/>
    </source>
</evidence>
<evidence type="ECO:0000259" key="7">
    <source>
        <dbReference type="PROSITE" id="PS50922"/>
    </source>
</evidence>
<dbReference type="InterPro" id="IPR050846">
    <property type="entry name" value="TLCD"/>
</dbReference>
<proteinExistence type="predicted"/>
<feature type="transmembrane region" description="Helical" evidence="6">
    <location>
        <begin position="175"/>
        <end position="197"/>
    </location>
</feature>
<dbReference type="GO" id="GO:0005783">
    <property type="term" value="C:endoplasmic reticulum"/>
    <property type="evidence" value="ECO:0007669"/>
    <property type="project" value="TreeGrafter"/>
</dbReference>
<dbReference type="GO" id="GO:0055088">
    <property type="term" value="P:lipid homeostasis"/>
    <property type="evidence" value="ECO:0007669"/>
    <property type="project" value="TreeGrafter"/>
</dbReference>
<gene>
    <name evidence="8" type="ORF">Bpfe_025104</name>
</gene>
<feature type="domain" description="TLC" evidence="7">
    <location>
        <begin position="50"/>
        <end position="251"/>
    </location>
</feature>
<reference evidence="8" key="1">
    <citation type="journal article" date="2023" name="PLoS Negl. Trop. Dis.">
        <title>A genome sequence for Biomphalaria pfeifferi, the major vector snail for the human-infecting parasite Schistosoma mansoni.</title>
        <authorList>
            <person name="Bu L."/>
            <person name="Lu L."/>
            <person name="Laidemitt M.R."/>
            <person name="Zhang S.M."/>
            <person name="Mutuku M."/>
            <person name="Mkoji G."/>
            <person name="Steinauer M."/>
            <person name="Loker E.S."/>
        </authorList>
    </citation>
    <scope>NUCLEOTIDE SEQUENCE</scope>
    <source>
        <strain evidence="8">KasaAsao</strain>
    </source>
</reference>
<dbReference type="Pfam" id="PF03798">
    <property type="entry name" value="TRAM_LAG1_CLN8"/>
    <property type="match status" value="1"/>
</dbReference>
<evidence type="ECO:0000313" key="9">
    <source>
        <dbReference type="Proteomes" id="UP001233172"/>
    </source>
</evidence>
<keyword evidence="2 5" id="KW-0812">Transmembrane</keyword>
<comment type="caution">
    <text evidence="8">The sequence shown here is derived from an EMBL/GenBank/DDBJ whole genome shotgun (WGS) entry which is preliminary data.</text>
</comment>
<keyword evidence="3 6" id="KW-1133">Transmembrane helix</keyword>
<dbReference type="Proteomes" id="UP001233172">
    <property type="component" value="Unassembled WGS sequence"/>
</dbReference>
<feature type="transmembrane region" description="Helical" evidence="6">
    <location>
        <begin position="12"/>
        <end position="29"/>
    </location>
</feature>